<comment type="caution">
    <text evidence="2">The sequence shown here is derived from an EMBL/GenBank/DDBJ whole genome shotgun (WGS) entry which is preliminary data.</text>
</comment>
<dbReference type="EMBL" id="NHYE01005659">
    <property type="protein sequence ID" value="PPQ64995.1"/>
    <property type="molecule type" value="Genomic_DNA"/>
</dbReference>
<proteinExistence type="predicted"/>
<dbReference type="InterPro" id="IPR013745">
    <property type="entry name" value="Bit61/PRR5"/>
</dbReference>
<accession>A0A409VFH1</accession>
<gene>
    <name evidence="2" type="ORF">CVT26_015704</name>
</gene>
<dbReference type="STRING" id="231916.A0A409VFH1"/>
<evidence type="ECO:0008006" key="4">
    <source>
        <dbReference type="Google" id="ProtNLM"/>
    </source>
</evidence>
<feature type="region of interest" description="Disordered" evidence="1">
    <location>
        <begin position="375"/>
        <end position="404"/>
    </location>
</feature>
<dbReference type="Pfam" id="PF08539">
    <property type="entry name" value="HbrB"/>
    <property type="match status" value="1"/>
</dbReference>
<feature type="compositionally biased region" description="Low complexity" evidence="1">
    <location>
        <begin position="389"/>
        <end position="404"/>
    </location>
</feature>
<feature type="region of interest" description="Disordered" evidence="1">
    <location>
        <begin position="573"/>
        <end position="615"/>
    </location>
</feature>
<feature type="compositionally biased region" description="Polar residues" evidence="1">
    <location>
        <begin position="87"/>
        <end position="105"/>
    </location>
</feature>
<feature type="compositionally biased region" description="Acidic residues" evidence="1">
    <location>
        <begin position="604"/>
        <end position="613"/>
    </location>
</feature>
<evidence type="ECO:0000313" key="2">
    <source>
        <dbReference type="EMBL" id="PPQ64995.1"/>
    </source>
</evidence>
<dbReference type="PANTHER" id="PTHR32428:SF2">
    <property type="entry name" value="TARGET OF RAPAMYCIN COMPLEX 2 SUBUNIT BIT61-RELATED"/>
    <property type="match status" value="1"/>
</dbReference>
<feature type="region of interest" description="Disordered" evidence="1">
    <location>
        <begin position="507"/>
        <end position="537"/>
    </location>
</feature>
<feature type="compositionally biased region" description="Low complexity" evidence="1">
    <location>
        <begin position="186"/>
        <end position="203"/>
    </location>
</feature>
<dbReference type="GO" id="GO:0038203">
    <property type="term" value="P:TORC2 signaling"/>
    <property type="evidence" value="ECO:0007669"/>
    <property type="project" value="TreeGrafter"/>
</dbReference>
<dbReference type="InParanoid" id="A0A409VFH1"/>
<feature type="compositionally biased region" description="Low complexity" evidence="1">
    <location>
        <begin position="145"/>
        <end position="162"/>
    </location>
</feature>
<dbReference type="GO" id="GO:0031932">
    <property type="term" value="C:TORC2 complex"/>
    <property type="evidence" value="ECO:0007669"/>
    <property type="project" value="TreeGrafter"/>
</dbReference>
<reference evidence="2 3" key="1">
    <citation type="journal article" date="2018" name="Evol. Lett.">
        <title>Horizontal gene cluster transfer increased hallucinogenic mushroom diversity.</title>
        <authorList>
            <person name="Reynolds H.T."/>
            <person name="Vijayakumar V."/>
            <person name="Gluck-Thaler E."/>
            <person name="Korotkin H.B."/>
            <person name="Matheny P.B."/>
            <person name="Slot J.C."/>
        </authorList>
    </citation>
    <scope>NUCLEOTIDE SEQUENCE [LARGE SCALE GENOMIC DNA]</scope>
    <source>
        <strain evidence="2 3">SRW20</strain>
    </source>
</reference>
<organism evidence="2 3">
    <name type="scientific">Gymnopilus dilepis</name>
    <dbReference type="NCBI Taxonomy" id="231916"/>
    <lineage>
        <taxon>Eukaryota</taxon>
        <taxon>Fungi</taxon>
        <taxon>Dikarya</taxon>
        <taxon>Basidiomycota</taxon>
        <taxon>Agaricomycotina</taxon>
        <taxon>Agaricomycetes</taxon>
        <taxon>Agaricomycetidae</taxon>
        <taxon>Agaricales</taxon>
        <taxon>Agaricineae</taxon>
        <taxon>Hymenogastraceae</taxon>
        <taxon>Gymnopilus</taxon>
    </lineage>
</organism>
<dbReference type="AlphaFoldDB" id="A0A409VFH1"/>
<dbReference type="PANTHER" id="PTHR32428">
    <property type="entry name" value="TARGET OF RAPAMYCIN COMPLEX 2 SUBUNIT BIT61-RELATED"/>
    <property type="match status" value="1"/>
</dbReference>
<keyword evidence="3" id="KW-1185">Reference proteome</keyword>
<evidence type="ECO:0000313" key="3">
    <source>
        <dbReference type="Proteomes" id="UP000284706"/>
    </source>
</evidence>
<feature type="compositionally biased region" description="Basic and acidic residues" evidence="1">
    <location>
        <begin position="58"/>
        <end position="69"/>
    </location>
</feature>
<name>A0A409VFH1_9AGAR</name>
<evidence type="ECO:0000256" key="1">
    <source>
        <dbReference type="SAM" id="MobiDB-lite"/>
    </source>
</evidence>
<dbReference type="OrthoDB" id="2290221at2759"/>
<feature type="compositionally biased region" description="Basic residues" evidence="1">
    <location>
        <begin position="527"/>
        <end position="536"/>
    </location>
</feature>
<feature type="region of interest" description="Disordered" evidence="1">
    <location>
        <begin position="50"/>
        <end position="125"/>
    </location>
</feature>
<feature type="region of interest" description="Disordered" evidence="1">
    <location>
        <begin position="145"/>
        <end position="206"/>
    </location>
</feature>
<protein>
    <recommendedName>
        <fullName evidence="4">HbrB-like protein</fullName>
    </recommendedName>
</protein>
<dbReference type="Proteomes" id="UP000284706">
    <property type="component" value="Unassembled WGS sequence"/>
</dbReference>
<sequence length="631" mass="69303">MGVRNAVNDDIASTIPGRKWWTRAEGIIDRLIVLITDVHRVCQRPFMWSTSHLHGPRRSHEQSHNEVKRSRSSSPDDGIEPRRRTSSDATPRQTPATTRFLNTAIDQDASRSVLPSTTSDRSEGFSSAKRLGFLADKLTSSLSSKESSSTLKGSLHPSQLLHPHSHSRTESNPSPSPSPAPGLMASTNMSSSSKPHTSPSKASYGRTYDSKLVTREMHRLGNLVPSGLAPQLSTAPSVASMALPAAGGISQTSISSSSNDESWGVLHVHVLPLFNGEPLRIPMQVCPIFHVKRHIQSAVSSAPSRAIAQLETDASELIAAGMVTLNAKLTGIDDEKLVARVVEIWGFFWDQVLTYLEGQVLLPLQTDPLLSSLYRTPKSHRATSPTRQTGSKPPLTTTSSSKGTNHIDVRSVALRSFRDRVILPPYQRLYARLSLANRQDTFQETASYQQPRLQQMLLVLSSETQHSPPTFSLTKPAPPQLTAGEAAVKELLRLVRSPRPQSEIRNQKYKNAPGFPNTFMSGGPRDRRGRVAHKGKSVANEEDLYGEETPRLGSAGYVVEIEREREREFLEALRSPDIEPSGPRTSSGGWGLGAGNVENGKLTEEEEEDEPLDWDQAQAVVERMVGMNTRK</sequence>